<evidence type="ECO:0000313" key="3">
    <source>
        <dbReference type="Proteomes" id="UP000240883"/>
    </source>
</evidence>
<dbReference type="Gene3D" id="3.50.50.60">
    <property type="entry name" value="FAD/NAD(P)-binding domain"/>
    <property type="match status" value="2"/>
</dbReference>
<evidence type="ECO:0000313" key="2">
    <source>
        <dbReference type="EMBL" id="PSN68630.1"/>
    </source>
</evidence>
<dbReference type="GO" id="GO:0050660">
    <property type="term" value="F:flavin adenine dinucleotide binding"/>
    <property type="evidence" value="ECO:0007669"/>
    <property type="project" value="InterPro"/>
</dbReference>
<dbReference type="EMBL" id="KZ678133">
    <property type="protein sequence ID" value="PSN68630.1"/>
    <property type="molecule type" value="Genomic_DNA"/>
</dbReference>
<dbReference type="PANTHER" id="PTHR42877:SF5">
    <property type="entry name" value="L-ORNITHINE N(5)-MONOOXYGENASE-RELATED"/>
    <property type="match status" value="1"/>
</dbReference>
<keyword evidence="3" id="KW-1185">Reference proteome</keyword>
<accession>A0A2T2NTA7</accession>
<keyword evidence="2" id="KW-0560">Oxidoreductase</keyword>
<gene>
    <name evidence="2" type="ORF">BS50DRAFT_548944</name>
</gene>
<dbReference type="OrthoDB" id="74360at2759"/>
<dbReference type="GO" id="GO:0004499">
    <property type="term" value="F:N,N-dimethylaniline monooxygenase activity"/>
    <property type="evidence" value="ECO:0007669"/>
    <property type="project" value="InterPro"/>
</dbReference>
<evidence type="ECO:0000256" key="1">
    <source>
        <dbReference type="ARBA" id="ARBA00010139"/>
    </source>
</evidence>
<dbReference type="InterPro" id="IPR051209">
    <property type="entry name" value="FAD-bind_Monooxygenase_sf"/>
</dbReference>
<dbReference type="Proteomes" id="UP000240883">
    <property type="component" value="Unassembled WGS sequence"/>
</dbReference>
<dbReference type="Pfam" id="PF13450">
    <property type="entry name" value="NAD_binding_8"/>
    <property type="match status" value="1"/>
</dbReference>
<proteinExistence type="inferred from homology"/>
<dbReference type="PANTHER" id="PTHR42877">
    <property type="entry name" value="L-ORNITHINE N(5)-MONOOXYGENASE-RELATED"/>
    <property type="match status" value="1"/>
</dbReference>
<protein>
    <submittedName>
        <fullName evidence="2">Monooxygenase</fullName>
    </submittedName>
</protein>
<dbReference type="InterPro" id="IPR036188">
    <property type="entry name" value="FAD/NAD-bd_sf"/>
</dbReference>
<dbReference type="SUPFAM" id="SSF51905">
    <property type="entry name" value="FAD/NAD(P)-binding domain"/>
    <property type="match status" value="2"/>
</dbReference>
<comment type="similarity">
    <text evidence="1">Belongs to the FAD-binding monooxygenase family.</text>
</comment>
<sequence length="497" mass="56165">MTSAIIIGAGPSGIAMAYKLKRELGFNEFTVYEKLDGAGGTWRTNVYPGCGCDIPTHLYSFSFNLNPDWSKELCDRQEILDYMEATVDKFSLRSNMVFNTSCQGASWIDDEKVWEVALFDEVSKRRYVKKASMFISAVGSIAEPRNPRFPGIEDFKGPVFHTARWNQDYDYRGKRMALIGNGCSAAQVVPSVVHDVSYIKQFARSAQWYHERPNREFSSFEKYCFRYVPLWQKYYRYSIFSSSDALVTTYGGDEKAKVLREATEQAAKEYIYATAPEKYHDFIVPKFPLGCKRRIFDPGYLEALNEENLSLVPEGIARIDANGITSDSGVREEFDVIVLATGFEVSNFLGPLKVVGRNGIDLHEQWNKNIGAQAYMGIYVHNFPNFAIMFGPNTFPAHNSVIFSSEVQVDYIAKTLVLPLLNPSGLTVEVKKKAEDDFVADIDKELSGTVFSSGCSNWYINSKGRNSASWPGLASNFWRKTVFPQWNDFILNSITDA</sequence>
<keyword evidence="2" id="KW-0503">Monooxygenase</keyword>
<dbReference type="AlphaFoldDB" id="A0A2T2NTA7"/>
<name>A0A2T2NTA7_CORCC</name>
<organism evidence="2 3">
    <name type="scientific">Corynespora cassiicola Philippines</name>
    <dbReference type="NCBI Taxonomy" id="1448308"/>
    <lineage>
        <taxon>Eukaryota</taxon>
        <taxon>Fungi</taxon>
        <taxon>Dikarya</taxon>
        <taxon>Ascomycota</taxon>
        <taxon>Pezizomycotina</taxon>
        <taxon>Dothideomycetes</taxon>
        <taxon>Pleosporomycetidae</taxon>
        <taxon>Pleosporales</taxon>
        <taxon>Corynesporascaceae</taxon>
        <taxon>Corynespora</taxon>
    </lineage>
</organism>
<dbReference type="GO" id="GO:0050661">
    <property type="term" value="F:NADP binding"/>
    <property type="evidence" value="ECO:0007669"/>
    <property type="project" value="InterPro"/>
</dbReference>
<reference evidence="2 3" key="1">
    <citation type="journal article" date="2018" name="Front. Microbiol.">
        <title>Genome-Wide Analysis of Corynespora cassiicola Leaf Fall Disease Putative Effectors.</title>
        <authorList>
            <person name="Lopez D."/>
            <person name="Ribeiro S."/>
            <person name="Label P."/>
            <person name="Fumanal B."/>
            <person name="Venisse J.S."/>
            <person name="Kohler A."/>
            <person name="de Oliveira R.R."/>
            <person name="Labutti K."/>
            <person name="Lipzen A."/>
            <person name="Lail K."/>
            <person name="Bauer D."/>
            <person name="Ohm R.A."/>
            <person name="Barry K.W."/>
            <person name="Spatafora J."/>
            <person name="Grigoriev I.V."/>
            <person name="Martin F.M."/>
            <person name="Pujade-Renaud V."/>
        </authorList>
    </citation>
    <scope>NUCLEOTIDE SEQUENCE [LARGE SCALE GENOMIC DNA]</scope>
    <source>
        <strain evidence="2 3">Philippines</strain>
    </source>
</reference>